<dbReference type="Proteomes" id="UP001497382">
    <property type="component" value="Unassembled WGS sequence"/>
</dbReference>
<dbReference type="EMBL" id="CAXIEN010000018">
    <property type="protein sequence ID" value="CAL1265588.1"/>
    <property type="molecule type" value="Genomic_DNA"/>
</dbReference>
<sequence length="171" mass="19318">MGISNDEIITILCKLADSEELKVTSNENSRFVVEDILKADQPGSGQLLEKLSKTSFSQGATPNYLVQNVGLAYNGLQVFYSRTWKYLFANHEMSVTIQVAPVSSVLKKIPPTDQSKLAQKIKRIMRDYYISNKEALAAEIEKDKSLAREIILQEIEKYMNEDLSMPISHET</sequence>
<proteinExistence type="predicted"/>
<name>A0AAV1Z210_9ARAC</name>
<gene>
    <name evidence="1" type="ORF">LARSCL_LOCUS2620</name>
</gene>
<protein>
    <submittedName>
        <fullName evidence="1">Uncharacterized protein</fullName>
    </submittedName>
</protein>
<evidence type="ECO:0000313" key="2">
    <source>
        <dbReference type="Proteomes" id="UP001497382"/>
    </source>
</evidence>
<keyword evidence="2" id="KW-1185">Reference proteome</keyword>
<evidence type="ECO:0000313" key="1">
    <source>
        <dbReference type="EMBL" id="CAL1265588.1"/>
    </source>
</evidence>
<dbReference type="AlphaFoldDB" id="A0AAV1Z210"/>
<accession>A0AAV1Z210</accession>
<comment type="caution">
    <text evidence="1">The sequence shown here is derived from an EMBL/GenBank/DDBJ whole genome shotgun (WGS) entry which is preliminary data.</text>
</comment>
<reference evidence="1 2" key="1">
    <citation type="submission" date="2024-04" db="EMBL/GenBank/DDBJ databases">
        <authorList>
            <person name="Rising A."/>
            <person name="Reimegard J."/>
            <person name="Sonavane S."/>
            <person name="Akerstrom W."/>
            <person name="Nylinder S."/>
            <person name="Hedman E."/>
            <person name="Kallberg Y."/>
        </authorList>
    </citation>
    <scope>NUCLEOTIDE SEQUENCE [LARGE SCALE GENOMIC DNA]</scope>
</reference>
<organism evidence="1 2">
    <name type="scientific">Larinioides sclopetarius</name>
    <dbReference type="NCBI Taxonomy" id="280406"/>
    <lineage>
        <taxon>Eukaryota</taxon>
        <taxon>Metazoa</taxon>
        <taxon>Ecdysozoa</taxon>
        <taxon>Arthropoda</taxon>
        <taxon>Chelicerata</taxon>
        <taxon>Arachnida</taxon>
        <taxon>Araneae</taxon>
        <taxon>Araneomorphae</taxon>
        <taxon>Entelegynae</taxon>
        <taxon>Araneoidea</taxon>
        <taxon>Araneidae</taxon>
        <taxon>Larinioides</taxon>
    </lineage>
</organism>